<keyword evidence="8" id="KW-0732">Signal</keyword>
<dbReference type="InterPro" id="IPR010920">
    <property type="entry name" value="LSM_dom_sf"/>
</dbReference>
<dbReference type="InterPro" id="IPR049278">
    <property type="entry name" value="MS_channel_C"/>
</dbReference>
<gene>
    <name evidence="12" type="ORF">SAMN05421640_1311</name>
</gene>
<evidence type="ECO:0000256" key="8">
    <source>
        <dbReference type="SAM" id="SignalP"/>
    </source>
</evidence>
<evidence type="ECO:0000313" key="12">
    <source>
        <dbReference type="EMBL" id="SNS80652.1"/>
    </source>
</evidence>
<evidence type="ECO:0000256" key="5">
    <source>
        <dbReference type="ARBA" id="ARBA00022989"/>
    </source>
</evidence>
<dbReference type="SUPFAM" id="SSF82861">
    <property type="entry name" value="Mechanosensitive channel protein MscS (YggB), transmembrane region"/>
    <property type="match status" value="1"/>
</dbReference>
<name>A0A239HH60_EKHLU</name>
<dbReference type="GO" id="GO:0005886">
    <property type="term" value="C:plasma membrane"/>
    <property type="evidence" value="ECO:0007669"/>
    <property type="project" value="UniProtKB-SubCell"/>
</dbReference>
<feature type="chain" id="PRO_5013145075" evidence="8">
    <location>
        <begin position="19"/>
        <end position="530"/>
    </location>
</feature>
<accession>A0A239HH60</accession>
<dbReference type="InterPro" id="IPR023408">
    <property type="entry name" value="MscS_beta-dom_sf"/>
</dbReference>
<evidence type="ECO:0000256" key="3">
    <source>
        <dbReference type="ARBA" id="ARBA00022475"/>
    </source>
</evidence>
<feature type="transmembrane region" description="Helical" evidence="7">
    <location>
        <begin position="208"/>
        <end position="232"/>
    </location>
</feature>
<dbReference type="Pfam" id="PF00924">
    <property type="entry name" value="MS_channel_2nd"/>
    <property type="match status" value="1"/>
</dbReference>
<proteinExistence type="inferred from homology"/>
<dbReference type="AlphaFoldDB" id="A0A239HH60"/>
<feature type="domain" description="Mechanosensitive ion channel MscS C-terminal" evidence="10">
    <location>
        <begin position="407"/>
        <end position="484"/>
    </location>
</feature>
<dbReference type="Proteomes" id="UP000198393">
    <property type="component" value="Unassembled WGS sequence"/>
</dbReference>
<dbReference type="InterPro" id="IPR049142">
    <property type="entry name" value="MS_channel_1st"/>
</dbReference>
<dbReference type="RefSeq" id="WP_089356056.1">
    <property type="nucleotide sequence ID" value="NZ_FZPD01000002.1"/>
</dbReference>
<reference evidence="12 13" key="1">
    <citation type="submission" date="2017-06" db="EMBL/GenBank/DDBJ databases">
        <authorList>
            <person name="Kim H.J."/>
            <person name="Triplett B.A."/>
        </authorList>
    </citation>
    <scope>NUCLEOTIDE SEQUENCE [LARGE SCALE GENOMIC DNA]</scope>
    <source>
        <strain evidence="12 13">DSM 19307</strain>
    </source>
</reference>
<feature type="transmembrane region" description="Helical" evidence="7">
    <location>
        <begin position="166"/>
        <end position="187"/>
    </location>
</feature>
<evidence type="ECO:0000259" key="11">
    <source>
        <dbReference type="Pfam" id="PF21088"/>
    </source>
</evidence>
<comment type="subcellular location">
    <subcellularLocation>
        <location evidence="1">Cell membrane</location>
        <topology evidence="1">Multi-pass membrane protein</topology>
    </subcellularLocation>
</comment>
<dbReference type="Gene3D" id="1.10.287.1260">
    <property type="match status" value="1"/>
</dbReference>
<dbReference type="Gene3D" id="2.30.30.60">
    <property type="match status" value="1"/>
</dbReference>
<dbReference type="Gene3D" id="3.30.70.100">
    <property type="match status" value="1"/>
</dbReference>
<dbReference type="SUPFAM" id="SSF50182">
    <property type="entry name" value="Sm-like ribonucleoproteins"/>
    <property type="match status" value="1"/>
</dbReference>
<dbReference type="PANTHER" id="PTHR43634">
    <property type="entry name" value="OW CONDUCTANCE MECHANOSENSITIVE CHANNEL"/>
    <property type="match status" value="1"/>
</dbReference>
<evidence type="ECO:0000259" key="9">
    <source>
        <dbReference type="Pfam" id="PF00924"/>
    </source>
</evidence>
<evidence type="ECO:0000259" key="10">
    <source>
        <dbReference type="Pfam" id="PF21082"/>
    </source>
</evidence>
<evidence type="ECO:0000256" key="7">
    <source>
        <dbReference type="SAM" id="Phobius"/>
    </source>
</evidence>
<keyword evidence="5 7" id="KW-1133">Transmembrane helix</keyword>
<dbReference type="InterPro" id="IPR006685">
    <property type="entry name" value="MscS_channel_2nd"/>
</dbReference>
<feature type="domain" description="Mechanosensitive ion channel MscS" evidence="9">
    <location>
        <begin position="332"/>
        <end position="397"/>
    </location>
</feature>
<keyword evidence="13" id="KW-1185">Reference proteome</keyword>
<evidence type="ECO:0000256" key="1">
    <source>
        <dbReference type="ARBA" id="ARBA00004651"/>
    </source>
</evidence>
<dbReference type="OrthoDB" id="9809206at2"/>
<protein>
    <submittedName>
        <fullName evidence="12">MscS family membrane protein</fullName>
    </submittedName>
</protein>
<feature type="transmembrane region" description="Helical" evidence="7">
    <location>
        <begin position="244"/>
        <end position="266"/>
    </location>
</feature>
<feature type="signal peptide" evidence="8">
    <location>
        <begin position="1"/>
        <end position="18"/>
    </location>
</feature>
<dbReference type="Pfam" id="PF21082">
    <property type="entry name" value="MS_channel_3rd"/>
    <property type="match status" value="1"/>
</dbReference>
<evidence type="ECO:0000256" key="4">
    <source>
        <dbReference type="ARBA" id="ARBA00022692"/>
    </source>
</evidence>
<evidence type="ECO:0000256" key="2">
    <source>
        <dbReference type="ARBA" id="ARBA00008017"/>
    </source>
</evidence>
<dbReference type="PANTHER" id="PTHR43634:SF2">
    <property type="entry name" value="LOW CONDUCTANCE MECHANOSENSITIVE CHANNEL YNAI"/>
    <property type="match status" value="1"/>
</dbReference>
<dbReference type="Pfam" id="PF21088">
    <property type="entry name" value="MS_channel_1st"/>
    <property type="match status" value="1"/>
</dbReference>
<dbReference type="InterPro" id="IPR011066">
    <property type="entry name" value="MscS_channel_C_sf"/>
</dbReference>
<keyword evidence="4 7" id="KW-0812">Transmembrane</keyword>
<evidence type="ECO:0000256" key="6">
    <source>
        <dbReference type="ARBA" id="ARBA00023136"/>
    </source>
</evidence>
<keyword evidence="3" id="KW-1003">Cell membrane</keyword>
<dbReference type="SUPFAM" id="SSF82689">
    <property type="entry name" value="Mechanosensitive channel protein MscS (YggB), C-terminal domain"/>
    <property type="match status" value="1"/>
</dbReference>
<comment type="similarity">
    <text evidence="2">Belongs to the MscS (TC 1.A.23) family.</text>
</comment>
<sequence>MRTYFLLFLLSLGLLSKAQEPYVNLNSPHNSVKTFLANLQPENHNDSLAAQPFLTSNRDMKSARKTAVQFKRVLDGRGIYIYFDEIPKSPNYLDSASKKNKYILIEEYKDIFLLKADNGKWYFSDSSIDAIKELYKETFRFGTGELLNLLPKLGTKKTFGLYTYQYITIFILALISALVYRFFAFFTERIFSRIVKKFGYEGEASEKYLWQIARPTSVLIIVGLLLLFTPALQLPVTYSKYVNIILRVMMPLFGTIILYRLVNIISVFLMRMAQTTESTLDDQLVPLLRKTLKTFVIIIGTLLILDNLDVPILPLLTGLSIGGLAFALAAQDTIKNFFGSVMIFVDKPFQVGDWITANDVDGTVEEVGFRSSRVRTFRNSVIYVPNGRLADNTIDNHGLRKYRRFYTQISITYDTPPEMIDVFVKGLRKIVEDHPKTWKDNYHVYFNEMSSSSLNIMFYIFFNVPSWGEELQARHEILMSIVRLGKELGVNFAFPTQTLHIENLPGQPSLSPSYMSGHDAEMKLESMFKK</sequence>
<feature type="domain" description="Mechanosensitive ion channel transmembrane helices 2/3" evidence="11">
    <location>
        <begin position="292"/>
        <end position="331"/>
    </location>
</feature>
<evidence type="ECO:0000313" key="13">
    <source>
        <dbReference type="Proteomes" id="UP000198393"/>
    </source>
</evidence>
<dbReference type="InterPro" id="IPR045042">
    <property type="entry name" value="YnaI-like"/>
</dbReference>
<dbReference type="GO" id="GO:0008381">
    <property type="term" value="F:mechanosensitive monoatomic ion channel activity"/>
    <property type="evidence" value="ECO:0007669"/>
    <property type="project" value="UniProtKB-ARBA"/>
</dbReference>
<organism evidence="12 13">
    <name type="scientific">Ekhidna lutea</name>
    <dbReference type="NCBI Taxonomy" id="447679"/>
    <lineage>
        <taxon>Bacteria</taxon>
        <taxon>Pseudomonadati</taxon>
        <taxon>Bacteroidota</taxon>
        <taxon>Cytophagia</taxon>
        <taxon>Cytophagales</taxon>
        <taxon>Reichenbachiellaceae</taxon>
        <taxon>Ekhidna</taxon>
    </lineage>
</organism>
<dbReference type="InterPro" id="IPR011014">
    <property type="entry name" value="MscS_channel_TM-2"/>
</dbReference>
<dbReference type="EMBL" id="FZPD01000002">
    <property type="protein sequence ID" value="SNS80652.1"/>
    <property type="molecule type" value="Genomic_DNA"/>
</dbReference>
<keyword evidence="6 7" id="KW-0472">Membrane</keyword>